<dbReference type="InParanoid" id="A0A0C3NX54"/>
<accession>A0A0C3NX54</accession>
<dbReference type="HOGENOM" id="CLU_000288_57_19_1"/>
<dbReference type="PROSITE" id="PS50294">
    <property type="entry name" value="WD_REPEATS_REGION"/>
    <property type="match status" value="1"/>
</dbReference>
<feature type="chain" id="PRO_5002180333" evidence="4">
    <location>
        <begin position="21"/>
        <end position="143"/>
    </location>
</feature>
<dbReference type="InterPro" id="IPR015943">
    <property type="entry name" value="WD40/YVTN_repeat-like_dom_sf"/>
</dbReference>
<dbReference type="GO" id="GO:1990234">
    <property type="term" value="C:transferase complex"/>
    <property type="evidence" value="ECO:0007669"/>
    <property type="project" value="UniProtKB-ARBA"/>
</dbReference>
<dbReference type="EMBL" id="KN832000">
    <property type="protein sequence ID" value="KIN99910.1"/>
    <property type="molecule type" value="Genomic_DNA"/>
</dbReference>
<evidence type="ECO:0000313" key="5">
    <source>
        <dbReference type="EMBL" id="KIN99910.1"/>
    </source>
</evidence>
<name>A0A0C3NX54_PISTI</name>
<protein>
    <submittedName>
        <fullName evidence="5">Uncharacterized protein</fullName>
    </submittedName>
</protein>
<dbReference type="SMART" id="SM00320">
    <property type="entry name" value="WD40"/>
    <property type="match status" value="1"/>
</dbReference>
<keyword evidence="1 3" id="KW-0853">WD repeat</keyword>
<dbReference type="SUPFAM" id="SSF50978">
    <property type="entry name" value="WD40 repeat-like"/>
    <property type="match status" value="1"/>
</dbReference>
<dbReference type="PANTHER" id="PTHR22847:SF637">
    <property type="entry name" value="WD REPEAT DOMAIN 5B"/>
    <property type="match status" value="1"/>
</dbReference>
<dbReference type="Pfam" id="PF00400">
    <property type="entry name" value="WD40"/>
    <property type="match status" value="1"/>
</dbReference>
<dbReference type="PANTHER" id="PTHR22847">
    <property type="entry name" value="WD40 REPEAT PROTEIN"/>
    <property type="match status" value="1"/>
</dbReference>
<evidence type="ECO:0000256" key="4">
    <source>
        <dbReference type="SAM" id="SignalP"/>
    </source>
</evidence>
<reference evidence="6" key="2">
    <citation type="submission" date="2015-01" db="EMBL/GenBank/DDBJ databases">
        <title>Evolutionary Origins and Diversification of the Mycorrhizal Mutualists.</title>
        <authorList>
            <consortium name="DOE Joint Genome Institute"/>
            <consortium name="Mycorrhizal Genomics Consortium"/>
            <person name="Kohler A."/>
            <person name="Kuo A."/>
            <person name="Nagy L.G."/>
            <person name="Floudas D."/>
            <person name="Copeland A."/>
            <person name="Barry K.W."/>
            <person name="Cichocki N."/>
            <person name="Veneault-Fourrey C."/>
            <person name="LaButti K."/>
            <person name="Lindquist E.A."/>
            <person name="Lipzen A."/>
            <person name="Lundell T."/>
            <person name="Morin E."/>
            <person name="Murat C."/>
            <person name="Riley R."/>
            <person name="Ohm R."/>
            <person name="Sun H."/>
            <person name="Tunlid A."/>
            <person name="Henrissat B."/>
            <person name="Grigoriev I.V."/>
            <person name="Hibbett D.S."/>
            <person name="Martin F."/>
        </authorList>
    </citation>
    <scope>NUCLEOTIDE SEQUENCE [LARGE SCALE GENOMIC DNA]</scope>
    <source>
        <strain evidence="6">Marx 270</strain>
    </source>
</reference>
<evidence type="ECO:0000256" key="3">
    <source>
        <dbReference type="PROSITE-ProRule" id="PRU00221"/>
    </source>
</evidence>
<proteinExistence type="predicted"/>
<feature type="non-terminal residue" evidence="5">
    <location>
        <position position="1"/>
    </location>
</feature>
<sequence length="143" mass="15559">LVFWLEAMSLLGLVGNTADALACTAKWLQVTFAQDGIQFIWNFSNAISQSAMHVYISALPFCPSNSLLSSVLKPKFHCLAEVFAGGFREWPSVQLILEGHTDYVTSVAFSPGGKRIVSGSEDKTVRVWDAERGVQVGSPLEGH</sequence>
<feature type="repeat" description="WD" evidence="3">
    <location>
        <begin position="97"/>
        <end position="138"/>
    </location>
</feature>
<dbReference type="Proteomes" id="UP000054217">
    <property type="component" value="Unassembled WGS sequence"/>
</dbReference>
<keyword evidence="2" id="KW-0677">Repeat</keyword>
<feature type="non-terminal residue" evidence="5">
    <location>
        <position position="143"/>
    </location>
</feature>
<gene>
    <name evidence="5" type="ORF">M404DRAFT_86267</name>
</gene>
<dbReference type="Gene3D" id="2.130.10.10">
    <property type="entry name" value="YVTN repeat-like/Quinoprotein amine dehydrogenase"/>
    <property type="match status" value="1"/>
</dbReference>
<dbReference type="AlphaFoldDB" id="A0A0C3NX54"/>
<evidence type="ECO:0000313" key="6">
    <source>
        <dbReference type="Proteomes" id="UP000054217"/>
    </source>
</evidence>
<reference evidence="5 6" key="1">
    <citation type="submission" date="2014-04" db="EMBL/GenBank/DDBJ databases">
        <authorList>
            <consortium name="DOE Joint Genome Institute"/>
            <person name="Kuo A."/>
            <person name="Kohler A."/>
            <person name="Costa M.D."/>
            <person name="Nagy L.G."/>
            <person name="Floudas D."/>
            <person name="Copeland A."/>
            <person name="Barry K.W."/>
            <person name="Cichocki N."/>
            <person name="Veneault-Fourrey C."/>
            <person name="LaButti K."/>
            <person name="Lindquist E.A."/>
            <person name="Lipzen A."/>
            <person name="Lundell T."/>
            <person name="Morin E."/>
            <person name="Murat C."/>
            <person name="Sun H."/>
            <person name="Tunlid A."/>
            <person name="Henrissat B."/>
            <person name="Grigoriev I.V."/>
            <person name="Hibbett D.S."/>
            <person name="Martin F."/>
            <person name="Nordberg H.P."/>
            <person name="Cantor M.N."/>
            <person name="Hua S.X."/>
        </authorList>
    </citation>
    <scope>NUCLEOTIDE SEQUENCE [LARGE SCALE GENOMIC DNA]</scope>
    <source>
        <strain evidence="5 6">Marx 270</strain>
    </source>
</reference>
<evidence type="ECO:0000256" key="2">
    <source>
        <dbReference type="ARBA" id="ARBA00022737"/>
    </source>
</evidence>
<organism evidence="5 6">
    <name type="scientific">Pisolithus tinctorius Marx 270</name>
    <dbReference type="NCBI Taxonomy" id="870435"/>
    <lineage>
        <taxon>Eukaryota</taxon>
        <taxon>Fungi</taxon>
        <taxon>Dikarya</taxon>
        <taxon>Basidiomycota</taxon>
        <taxon>Agaricomycotina</taxon>
        <taxon>Agaricomycetes</taxon>
        <taxon>Agaricomycetidae</taxon>
        <taxon>Boletales</taxon>
        <taxon>Sclerodermatineae</taxon>
        <taxon>Pisolithaceae</taxon>
        <taxon>Pisolithus</taxon>
    </lineage>
</organism>
<evidence type="ECO:0000256" key="1">
    <source>
        <dbReference type="ARBA" id="ARBA00022574"/>
    </source>
</evidence>
<keyword evidence="4" id="KW-0732">Signal</keyword>
<feature type="signal peptide" evidence="4">
    <location>
        <begin position="1"/>
        <end position="20"/>
    </location>
</feature>
<dbReference type="InterPro" id="IPR036322">
    <property type="entry name" value="WD40_repeat_dom_sf"/>
</dbReference>
<keyword evidence="6" id="KW-1185">Reference proteome</keyword>
<dbReference type="InterPro" id="IPR001680">
    <property type="entry name" value="WD40_rpt"/>
</dbReference>
<dbReference type="PROSITE" id="PS50082">
    <property type="entry name" value="WD_REPEATS_2"/>
    <property type="match status" value="1"/>
</dbReference>
<dbReference type="OrthoDB" id="3267146at2759"/>
<dbReference type="STRING" id="870435.A0A0C3NX54"/>